<organism evidence="1 2">
    <name type="scientific">Streptomyces carpinensis</name>
    <dbReference type="NCBI Taxonomy" id="66369"/>
    <lineage>
        <taxon>Bacteria</taxon>
        <taxon>Bacillati</taxon>
        <taxon>Actinomycetota</taxon>
        <taxon>Actinomycetes</taxon>
        <taxon>Kitasatosporales</taxon>
        <taxon>Streptomycetaceae</taxon>
        <taxon>Streptomyces</taxon>
    </lineage>
</organism>
<name>A0ABV1VZ55_9ACTN</name>
<keyword evidence="2" id="KW-1185">Reference proteome</keyword>
<gene>
    <name evidence="1" type="ORF">ABT317_09380</name>
</gene>
<comment type="caution">
    <text evidence="1">The sequence shown here is derived from an EMBL/GenBank/DDBJ whole genome shotgun (WGS) entry which is preliminary data.</text>
</comment>
<dbReference type="EMBL" id="JBEPCU010000103">
    <property type="protein sequence ID" value="MER6977224.1"/>
    <property type="molecule type" value="Genomic_DNA"/>
</dbReference>
<dbReference type="RefSeq" id="WP_158103926.1">
    <property type="nucleotide sequence ID" value="NZ_MUBM01000233.1"/>
</dbReference>
<dbReference type="Proteomes" id="UP001458415">
    <property type="component" value="Unassembled WGS sequence"/>
</dbReference>
<reference evidence="1 2" key="1">
    <citation type="submission" date="2024-06" db="EMBL/GenBank/DDBJ databases">
        <title>The Natural Products Discovery Center: Release of the First 8490 Sequenced Strains for Exploring Actinobacteria Biosynthetic Diversity.</title>
        <authorList>
            <person name="Kalkreuter E."/>
            <person name="Kautsar S.A."/>
            <person name="Yang D."/>
            <person name="Bader C.D."/>
            <person name="Teijaro C.N."/>
            <person name="Fluegel L."/>
            <person name="Davis C.M."/>
            <person name="Simpson J.R."/>
            <person name="Lauterbach L."/>
            <person name="Steele A.D."/>
            <person name="Gui C."/>
            <person name="Meng S."/>
            <person name="Li G."/>
            <person name="Viehrig K."/>
            <person name="Ye F."/>
            <person name="Su P."/>
            <person name="Kiefer A.F."/>
            <person name="Nichols A."/>
            <person name="Cepeda A.J."/>
            <person name="Yan W."/>
            <person name="Fan B."/>
            <person name="Jiang Y."/>
            <person name="Adhikari A."/>
            <person name="Zheng C.-J."/>
            <person name="Schuster L."/>
            <person name="Cowan T.M."/>
            <person name="Smanski M.J."/>
            <person name="Chevrette M.G."/>
            <person name="De Carvalho L.P.S."/>
            <person name="Shen B."/>
        </authorList>
    </citation>
    <scope>NUCLEOTIDE SEQUENCE [LARGE SCALE GENOMIC DNA]</scope>
    <source>
        <strain evidence="1 2">NPDC000634</strain>
    </source>
</reference>
<sequence length="57" mass="6015">MRTPLPSVGQPARGERITQIVHRSVAQALGSAEELLELREPAEGRGVGQAVGKPIPC</sequence>
<accession>A0ABV1VZ55</accession>
<evidence type="ECO:0000313" key="1">
    <source>
        <dbReference type="EMBL" id="MER6977224.1"/>
    </source>
</evidence>
<protein>
    <submittedName>
        <fullName evidence="1">Uncharacterized protein</fullName>
    </submittedName>
</protein>
<evidence type="ECO:0000313" key="2">
    <source>
        <dbReference type="Proteomes" id="UP001458415"/>
    </source>
</evidence>
<proteinExistence type="predicted"/>